<evidence type="ECO:0000313" key="2">
    <source>
        <dbReference type="Proteomes" id="UP000576209"/>
    </source>
</evidence>
<sequence length="79" mass="9029">MVNAKYCVPTGRLTNSKWVEEIAERLRGRLAFAAQAMDEHDPQRIDLETAFAAALEPPTTYEPVSWLDFGYTLFNQPRL</sequence>
<dbReference type="RefSeq" id="WP_183495996.1">
    <property type="nucleotide sequence ID" value="NZ_JACIFF010000006.1"/>
</dbReference>
<organism evidence="1 2">
    <name type="scientific">Neolewinella aquimaris</name>
    <dbReference type="NCBI Taxonomy" id="1835722"/>
    <lineage>
        <taxon>Bacteria</taxon>
        <taxon>Pseudomonadati</taxon>
        <taxon>Bacteroidota</taxon>
        <taxon>Saprospiria</taxon>
        <taxon>Saprospirales</taxon>
        <taxon>Lewinellaceae</taxon>
        <taxon>Neolewinella</taxon>
    </lineage>
</organism>
<evidence type="ECO:0000313" key="1">
    <source>
        <dbReference type="EMBL" id="MBB4079750.1"/>
    </source>
</evidence>
<gene>
    <name evidence="1" type="ORF">GGR28_002377</name>
</gene>
<proteinExistence type="predicted"/>
<dbReference type="EMBL" id="JACIFF010000006">
    <property type="protein sequence ID" value="MBB4079750.1"/>
    <property type="molecule type" value="Genomic_DNA"/>
</dbReference>
<reference evidence="1 2" key="1">
    <citation type="submission" date="2020-08" db="EMBL/GenBank/DDBJ databases">
        <title>Genomic Encyclopedia of Type Strains, Phase IV (KMG-IV): sequencing the most valuable type-strain genomes for metagenomic binning, comparative biology and taxonomic classification.</title>
        <authorList>
            <person name="Goeker M."/>
        </authorList>
    </citation>
    <scope>NUCLEOTIDE SEQUENCE [LARGE SCALE GENOMIC DNA]</scope>
    <source>
        <strain evidence="1 2">DSM 105137</strain>
    </source>
</reference>
<keyword evidence="2" id="KW-1185">Reference proteome</keyword>
<accession>A0A840E3U6</accession>
<name>A0A840E3U6_9BACT</name>
<dbReference type="Proteomes" id="UP000576209">
    <property type="component" value="Unassembled WGS sequence"/>
</dbReference>
<comment type="caution">
    <text evidence="1">The sequence shown here is derived from an EMBL/GenBank/DDBJ whole genome shotgun (WGS) entry which is preliminary data.</text>
</comment>
<protein>
    <submittedName>
        <fullName evidence="1">Uncharacterized protein</fullName>
    </submittedName>
</protein>
<dbReference type="AlphaFoldDB" id="A0A840E3U6"/>